<feature type="compositionally biased region" description="Basic and acidic residues" evidence="1">
    <location>
        <begin position="135"/>
        <end position="203"/>
    </location>
</feature>
<reference evidence="2" key="1">
    <citation type="journal article" date="2014" name="Genome Announc.">
        <title>Draft genome sequence of Rhodosporidium toruloides CECT1137, an oleaginous yeast of biotechnological interest.</title>
        <authorList>
            <person name="Morin N."/>
            <person name="Calcas X."/>
            <person name="Devillers H."/>
            <person name="Durrens P."/>
            <person name="Sherman D.J."/>
            <person name="Nicaud J.-M."/>
            <person name="Neuveglise C."/>
        </authorList>
    </citation>
    <scope>NUCLEOTIDE SEQUENCE</scope>
    <source>
        <strain evidence="2">CECT1137</strain>
    </source>
</reference>
<proteinExistence type="predicted"/>
<feature type="compositionally biased region" description="Basic and acidic residues" evidence="1">
    <location>
        <begin position="289"/>
        <end position="300"/>
    </location>
</feature>
<feature type="compositionally biased region" description="Low complexity" evidence="1">
    <location>
        <begin position="415"/>
        <end position="425"/>
    </location>
</feature>
<protein>
    <submittedName>
        <fullName evidence="2">RHTO0S11e04764g1_1</fullName>
    </submittedName>
</protein>
<evidence type="ECO:0000256" key="1">
    <source>
        <dbReference type="SAM" id="MobiDB-lite"/>
    </source>
</evidence>
<feature type="compositionally biased region" description="Pro residues" evidence="1">
    <location>
        <begin position="723"/>
        <end position="746"/>
    </location>
</feature>
<feature type="compositionally biased region" description="Basic and acidic residues" evidence="1">
    <location>
        <begin position="238"/>
        <end position="248"/>
    </location>
</feature>
<evidence type="ECO:0000313" key="2">
    <source>
        <dbReference type="EMBL" id="CDR45777.1"/>
    </source>
</evidence>
<feature type="compositionally biased region" description="Low complexity" evidence="1">
    <location>
        <begin position="513"/>
        <end position="561"/>
    </location>
</feature>
<feature type="compositionally biased region" description="Pro residues" evidence="1">
    <location>
        <begin position="679"/>
        <end position="691"/>
    </location>
</feature>
<gene>
    <name evidence="2" type="ORF">RHTO0S_11e04764g</name>
</gene>
<dbReference type="AlphaFoldDB" id="A0A061B793"/>
<feature type="compositionally biased region" description="Gly residues" evidence="1">
    <location>
        <begin position="95"/>
        <end position="105"/>
    </location>
</feature>
<feature type="compositionally biased region" description="Basic and acidic residues" evidence="1">
    <location>
        <begin position="68"/>
        <end position="78"/>
    </location>
</feature>
<feature type="compositionally biased region" description="Pro residues" evidence="1">
    <location>
        <begin position="639"/>
        <end position="668"/>
    </location>
</feature>
<feature type="compositionally biased region" description="Polar residues" evidence="1">
    <location>
        <begin position="465"/>
        <end position="480"/>
    </location>
</feature>
<feature type="compositionally biased region" description="Low complexity" evidence="1">
    <location>
        <begin position="596"/>
        <end position="605"/>
    </location>
</feature>
<accession>A0A061B793</accession>
<name>A0A061B793_RHOTO</name>
<dbReference type="OrthoDB" id="2504266at2759"/>
<feature type="compositionally biased region" description="Gly residues" evidence="1">
    <location>
        <begin position="310"/>
        <end position="319"/>
    </location>
</feature>
<dbReference type="EMBL" id="LK052946">
    <property type="protein sequence ID" value="CDR45777.1"/>
    <property type="molecule type" value="Genomic_DNA"/>
</dbReference>
<feature type="compositionally biased region" description="Low complexity" evidence="1">
    <location>
        <begin position="570"/>
        <end position="585"/>
    </location>
</feature>
<feature type="region of interest" description="Disordered" evidence="1">
    <location>
        <begin position="45"/>
        <end position="823"/>
    </location>
</feature>
<sequence length="823" mass="85307">MGDPPPDPAIVSSTRPMLVYSRAELLALYTSPLVPNKLEGMKELSEWHGDFNAPPSPPQQRHGLPSRPAERSHSERNRRLNNIDSSPFANFGRFGVDGGLGGELEGGNRRRGGRSGNPLAEGDRDQAPHLGGGGGRDRRGEPSSPTKERGLGLLNERERGDRLKARIGRGEMDGKGENDRDFRRRETDAAPGQSRRDLRRGVGPEDEGGWRNVGMSREEREKRLLRAHPSSNNVNADSNRRDRDRDAPSRSGRPAWMDEDSPPGTSGSSAPAWMDAPATGGLSFGSDGHVLEDAAPKDELPSGGLAAFGAGAGGKGGMDGLQAWKAQMKEREKRDREREMRAAGIPAEREEASPHEEAALQAPPPKSIFEDLGISRTTGAPPGFDSPGSAQDGGRSSRFARFFDAKAPPPPEPASPQTAAQQPAASIFSSLMGGAASQPTSGSPAPSKEDADSMARLLGMLQVSGARSSSPAVAKQTSIADMQLPPHQLTPPAAVSPAATNDSFRTADDARSTSRFRFSSKSSTASPSAPAPPSLALLQSPFLAGAIPPPAASTAASPAHSHGIKSAVEPRSPQQPQQPQQPQRSPDVRREGENGHASSPPQHAFSPPPPPGILPQFVSAGPSQNGIRLPPGIGSQLPPGVPPPPFAFGPDGRPIPPLPHPGLLPPFGLPNGMSRGGPMPGPGGPLSPPLVSPNGMPSTAGPASPTQHARSPGQGPPNGQSPFMPPLPPHMLFPPGGLPPPGPLGFPPQLQGGPLPPHLAGRLPPMPHPHLGGPGGPGSPPPPPMFTAGNNPGADLMALLNSGSGGQRIGADGPPAGVQVRQG</sequence>
<feature type="compositionally biased region" description="Low complexity" evidence="1">
    <location>
        <begin position="711"/>
        <end position="722"/>
    </location>
</feature>
<feature type="compositionally biased region" description="Low complexity" evidence="1">
    <location>
        <begin position="262"/>
        <end position="272"/>
    </location>
</feature>
<feature type="compositionally biased region" description="Basic and acidic residues" evidence="1">
    <location>
        <begin position="327"/>
        <end position="358"/>
    </location>
</feature>
<organism evidence="2">
    <name type="scientific">Rhodotorula toruloides</name>
    <name type="common">Yeast</name>
    <name type="synonym">Rhodosporidium toruloides</name>
    <dbReference type="NCBI Taxonomy" id="5286"/>
    <lineage>
        <taxon>Eukaryota</taxon>
        <taxon>Fungi</taxon>
        <taxon>Dikarya</taxon>
        <taxon>Basidiomycota</taxon>
        <taxon>Pucciniomycotina</taxon>
        <taxon>Microbotryomycetes</taxon>
        <taxon>Sporidiobolales</taxon>
        <taxon>Sporidiobolaceae</taxon>
        <taxon>Rhodotorula</taxon>
    </lineage>
</organism>